<evidence type="ECO:0008006" key="3">
    <source>
        <dbReference type="Google" id="ProtNLM"/>
    </source>
</evidence>
<dbReference type="OrthoDB" id="194443at2759"/>
<keyword evidence="2" id="KW-1185">Reference proteome</keyword>
<dbReference type="SUPFAM" id="SSF54695">
    <property type="entry name" value="POZ domain"/>
    <property type="match status" value="1"/>
</dbReference>
<evidence type="ECO:0000313" key="1">
    <source>
        <dbReference type="EMBL" id="KAF2262283.1"/>
    </source>
</evidence>
<comment type="caution">
    <text evidence="1">The sequence shown here is derived from an EMBL/GenBank/DDBJ whole genome shotgun (WGS) entry which is preliminary data.</text>
</comment>
<dbReference type="Gene3D" id="3.30.710.10">
    <property type="entry name" value="Potassium Channel Kv1.1, Chain A"/>
    <property type="match status" value="1"/>
</dbReference>
<dbReference type="AlphaFoldDB" id="A0A9P4K532"/>
<evidence type="ECO:0000313" key="2">
    <source>
        <dbReference type="Proteomes" id="UP000800093"/>
    </source>
</evidence>
<dbReference type="CDD" id="cd18186">
    <property type="entry name" value="BTB_POZ_ZBTB_KLHL-like"/>
    <property type="match status" value="1"/>
</dbReference>
<protein>
    <recommendedName>
        <fullName evidence="3">BTB domain-containing protein</fullName>
    </recommendedName>
</protein>
<proteinExistence type="predicted"/>
<name>A0A9P4K532_9PLEO</name>
<dbReference type="EMBL" id="ML986642">
    <property type="protein sequence ID" value="KAF2262283.1"/>
    <property type="molecule type" value="Genomic_DNA"/>
</dbReference>
<sequence>MTTTTTKIHFRYGWRAPLNPFNTIEGEPSRTCSTPIDEARLRQKRVPLLGPDYSPATIAGRLSFTYLSQTRITVYGGEHQQPFIIHIGLLCHYSPYFANLLKGISQEGKLDSISLPDVQAPLWIAFMDWMFNFTDKITSSTHGIAANPNGPSLTDIYIFTVKFKPQARDLPLCDDIMLAFKNLLATLPLCKILVGVYCRSEYDELDNEQERDAEQNLPIEFFVANSPRHMRMLNLMIPQNVPLDYSLRLIDCYEHIAGKDLIRCECWNLTNNTGNVETTTERCELMVYAGQEDIWFKFRWALAFNDWRWFNDKTRSG</sequence>
<gene>
    <name evidence="1" type="ORF">CC78DRAFT_618682</name>
</gene>
<dbReference type="InterPro" id="IPR011333">
    <property type="entry name" value="SKP1/BTB/POZ_sf"/>
</dbReference>
<organism evidence="1 2">
    <name type="scientific">Lojkania enalia</name>
    <dbReference type="NCBI Taxonomy" id="147567"/>
    <lineage>
        <taxon>Eukaryota</taxon>
        <taxon>Fungi</taxon>
        <taxon>Dikarya</taxon>
        <taxon>Ascomycota</taxon>
        <taxon>Pezizomycotina</taxon>
        <taxon>Dothideomycetes</taxon>
        <taxon>Pleosporomycetidae</taxon>
        <taxon>Pleosporales</taxon>
        <taxon>Pleosporales incertae sedis</taxon>
        <taxon>Lojkania</taxon>
    </lineage>
</organism>
<accession>A0A9P4K532</accession>
<reference evidence="2" key="1">
    <citation type="journal article" date="2020" name="Stud. Mycol.">
        <title>101 Dothideomycetes genomes: A test case for predicting lifestyles and emergence of pathogens.</title>
        <authorList>
            <person name="Haridas S."/>
            <person name="Albert R."/>
            <person name="Binder M."/>
            <person name="Bloem J."/>
            <person name="LaButti K."/>
            <person name="Salamov A."/>
            <person name="Andreopoulos B."/>
            <person name="Baker S."/>
            <person name="Barry K."/>
            <person name="Bills G."/>
            <person name="Bluhm B."/>
            <person name="Cannon C."/>
            <person name="Castanera R."/>
            <person name="Culley D."/>
            <person name="Daum C."/>
            <person name="Ezra D."/>
            <person name="Gonzalez J."/>
            <person name="Henrissat B."/>
            <person name="Kuo A."/>
            <person name="Liang C."/>
            <person name="Lipzen A."/>
            <person name="Lutzoni F."/>
            <person name="Magnuson J."/>
            <person name="Mondo S."/>
            <person name="Nolan M."/>
            <person name="Ohm R."/>
            <person name="Pangilinan J."/>
            <person name="Park H.-J."/>
            <person name="Ramirez L."/>
            <person name="Alfaro M."/>
            <person name="Sun H."/>
            <person name="Tritt A."/>
            <person name="Yoshinaga Y."/>
            <person name="Zwiers L.-H."/>
            <person name="Turgeon B."/>
            <person name="Goodwin S."/>
            <person name="Spatafora J."/>
            <person name="Crous P."/>
            <person name="Grigoriev I."/>
        </authorList>
    </citation>
    <scope>NUCLEOTIDE SEQUENCE [LARGE SCALE GENOMIC DNA]</scope>
    <source>
        <strain evidence="2">CBS 304.66</strain>
    </source>
</reference>
<dbReference type="Proteomes" id="UP000800093">
    <property type="component" value="Unassembled WGS sequence"/>
</dbReference>